<dbReference type="EMBL" id="JABYQV010000015">
    <property type="protein sequence ID" value="NVP32427.1"/>
    <property type="molecule type" value="Genomic_DNA"/>
</dbReference>
<reference evidence="1 2" key="1">
    <citation type="submission" date="2020-05" db="EMBL/GenBank/DDBJ databases">
        <title>Draft Genome Sequences of Sphingomonas sp. Isolated from the International Space Station.</title>
        <authorList>
            <person name="Bijlani S."/>
            <person name="Singh N.K."/>
            <person name="Mason C.E."/>
            <person name="Wang C.C."/>
            <person name="Venkateswaran K."/>
        </authorList>
    </citation>
    <scope>NUCLEOTIDE SEQUENCE [LARGE SCALE GENOMIC DNA]</scope>
    <source>
        <strain evidence="1">ISS-IIF7SWP</strain>
    </source>
</reference>
<accession>A0A7Y7QXC3</accession>
<dbReference type="AlphaFoldDB" id="A0A7Y7QXC3"/>
<protein>
    <submittedName>
        <fullName evidence="1">Uncharacterized protein</fullName>
    </submittedName>
</protein>
<comment type="caution">
    <text evidence="1">The sequence shown here is derived from an EMBL/GenBank/DDBJ whole genome shotgun (WGS) entry which is preliminary data.</text>
</comment>
<evidence type="ECO:0000313" key="1">
    <source>
        <dbReference type="EMBL" id="NVP32427.1"/>
    </source>
</evidence>
<name>A0A7Y7QXC3_9SPHN</name>
<dbReference type="RefSeq" id="WP_156477865.1">
    <property type="nucleotide sequence ID" value="NZ_JAKRSY010000009.1"/>
</dbReference>
<proteinExistence type="predicted"/>
<evidence type="ECO:0000313" key="2">
    <source>
        <dbReference type="Proteomes" id="UP000531581"/>
    </source>
</evidence>
<gene>
    <name evidence="1" type="ORF">HLV41_15410</name>
</gene>
<sequence length="57" mass="5897">MTREQFNTLRQLILEALLTADEVGAGNVAICLDAALVELTGEGVAPLDAAAAIERAS</sequence>
<dbReference type="Proteomes" id="UP000531581">
    <property type="component" value="Unassembled WGS sequence"/>
</dbReference>
<dbReference type="GeneID" id="78488343"/>
<organism evidence="1 2">
    <name type="scientific">Sphingomonas sanguinis</name>
    <dbReference type="NCBI Taxonomy" id="33051"/>
    <lineage>
        <taxon>Bacteria</taxon>
        <taxon>Pseudomonadati</taxon>
        <taxon>Pseudomonadota</taxon>
        <taxon>Alphaproteobacteria</taxon>
        <taxon>Sphingomonadales</taxon>
        <taxon>Sphingomonadaceae</taxon>
        <taxon>Sphingomonas</taxon>
    </lineage>
</organism>